<protein>
    <submittedName>
        <fullName evidence="3">MerR family transcriptional regulator</fullName>
    </submittedName>
</protein>
<accession>A0ABR5NEB5</accession>
<dbReference type="InterPro" id="IPR000551">
    <property type="entry name" value="MerR-type_HTH_dom"/>
</dbReference>
<dbReference type="InterPro" id="IPR009061">
    <property type="entry name" value="DNA-bd_dom_put_sf"/>
</dbReference>
<feature type="domain" description="HTH merR-type" evidence="2">
    <location>
        <begin position="1"/>
        <end position="69"/>
    </location>
</feature>
<organism evidence="3 4">
    <name type="scientific">Brevibacillus choshinensis</name>
    <dbReference type="NCBI Taxonomy" id="54911"/>
    <lineage>
        <taxon>Bacteria</taxon>
        <taxon>Bacillati</taxon>
        <taxon>Bacillota</taxon>
        <taxon>Bacilli</taxon>
        <taxon>Bacillales</taxon>
        <taxon>Paenibacillaceae</taxon>
        <taxon>Brevibacillus</taxon>
    </lineage>
</organism>
<dbReference type="RefSeq" id="WP_055744190.1">
    <property type="nucleotide sequence ID" value="NZ_LJJB01000007.1"/>
</dbReference>
<dbReference type="PROSITE" id="PS50937">
    <property type="entry name" value="HTH_MERR_2"/>
    <property type="match status" value="1"/>
</dbReference>
<sequence length="121" mass="14298">MYTISEVAKLLGVSAHTLRYYEKEEIIVPKRNAHGERLYDESHVAWLRFVMRLKQTQMPLTQIREYARLYKEGEHTTIARLNLLEDHRNAVQNQIMNLEATEKMLADKIATYKALISEHRD</sequence>
<keyword evidence="1" id="KW-0238">DNA-binding</keyword>
<dbReference type="Pfam" id="PF13411">
    <property type="entry name" value="MerR_1"/>
    <property type="match status" value="1"/>
</dbReference>
<dbReference type="PRINTS" id="PR00040">
    <property type="entry name" value="HTHMERR"/>
</dbReference>
<gene>
    <name evidence="3" type="ORF">AN963_09275</name>
</gene>
<dbReference type="PANTHER" id="PTHR30204">
    <property type="entry name" value="REDOX-CYCLING DRUG-SENSING TRANSCRIPTIONAL ACTIVATOR SOXR"/>
    <property type="match status" value="1"/>
</dbReference>
<dbReference type="SMART" id="SM00422">
    <property type="entry name" value="HTH_MERR"/>
    <property type="match status" value="1"/>
</dbReference>
<name>A0ABR5NEB5_BRECH</name>
<comment type="caution">
    <text evidence="3">The sequence shown here is derived from an EMBL/GenBank/DDBJ whole genome shotgun (WGS) entry which is preliminary data.</text>
</comment>
<dbReference type="Proteomes" id="UP000051063">
    <property type="component" value="Unassembled WGS sequence"/>
</dbReference>
<proteinExistence type="predicted"/>
<dbReference type="SUPFAM" id="SSF46955">
    <property type="entry name" value="Putative DNA-binding domain"/>
    <property type="match status" value="1"/>
</dbReference>
<dbReference type="InterPro" id="IPR047057">
    <property type="entry name" value="MerR_fam"/>
</dbReference>
<reference evidence="3 4" key="1">
    <citation type="submission" date="2015-09" db="EMBL/GenBank/DDBJ databases">
        <title>Genome sequencing project for genomic taxonomy and phylogenomics of Bacillus-like bacteria.</title>
        <authorList>
            <person name="Liu B."/>
            <person name="Wang J."/>
            <person name="Zhu Y."/>
            <person name="Liu G."/>
            <person name="Chen Q."/>
            <person name="Chen Z."/>
            <person name="Lan J."/>
            <person name="Che J."/>
            <person name="Ge C."/>
            <person name="Shi H."/>
            <person name="Pan Z."/>
            <person name="Liu X."/>
        </authorList>
    </citation>
    <scope>NUCLEOTIDE SEQUENCE [LARGE SCALE GENOMIC DNA]</scope>
    <source>
        <strain evidence="3 4">DSM 8552</strain>
    </source>
</reference>
<dbReference type="CDD" id="cd01109">
    <property type="entry name" value="HTH_YyaN"/>
    <property type="match status" value="1"/>
</dbReference>
<dbReference type="Gene3D" id="1.10.1660.10">
    <property type="match status" value="1"/>
</dbReference>
<evidence type="ECO:0000256" key="1">
    <source>
        <dbReference type="ARBA" id="ARBA00023125"/>
    </source>
</evidence>
<keyword evidence="4" id="KW-1185">Reference proteome</keyword>
<dbReference type="EMBL" id="LJJB01000007">
    <property type="protein sequence ID" value="KQL49865.1"/>
    <property type="molecule type" value="Genomic_DNA"/>
</dbReference>
<evidence type="ECO:0000313" key="4">
    <source>
        <dbReference type="Proteomes" id="UP000051063"/>
    </source>
</evidence>
<dbReference type="PANTHER" id="PTHR30204:SF82">
    <property type="entry name" value="TRANSCRIPTIONAL REGULATOR, MERR FAMILY"/>
    <property type="match status" value="1"/>
</dbReference>
<evidence type="ECO:0000313" key="3">
    <source>
        <dbReference type="EMBL" id="KQL49865.1"/>
    </source>
</evidence>
<evidence type="ECO:0000259" key="2">
    <source>
        <dbReference type="PROSITE" id="PS50937"/>
    </source>
</evidence>